<protein>
    <submittedName>
        <fullName evidence="1">Uncharacterized protein</fullName>
    </submittedName>
</protein>
<dbReference type="AlphaFoldDB" id="A0A1W1BDH4"/>
<proteinExistence type="predicted"/>
<reference evidence="1" key="1">
    <citation type="submission" date="2016-10" db="EMBL/GenBank/DDBJ databases">
        <authorList>
            <person name="de Groot N.N."/>
        </authorList>
    </citation>
    <scope>NUCLEOTIDE SEQUENCE</scope>
</reference>
<dbReference type="EMBL" id="FPHE01000021">
    <property type="protein sequence ID" value="SFV51525.1"/>
    <property type="molecule type" value="Genomic_DNA"/>
</dbReference>
<name>A0A1W1BDH4_9ZZZZ</name>
<evidence type="ECO:0000313" key="1">
    <source>
        <dbReference type="EMBL" id="SFV51525.1"/>
    </source>
</evidence>
<sequence length="397" mass="44886">MKKIKLSITTIGLFFLVSNASAIKMTDYKVIEGNYKEAYINGALTVEDGNQDQTSYSGHVDADFKSIYTTAPYSLEYGLKGNLEFDRGANDNDDSEEGYSTTGYLRFDKYIKNDDTYFVYGSTDLGYRKTKTADDADDPYFKVGAGAGYGRMYDATPLAKAIRIVEDLTDYKIIKKPVSDNGMIALAKVIDLQDEYESKYGFNDYKKYWYSDMEKALKSDGAIKKESLGAFGIVRINEILDLEKISGRFHGWQVRGGLGQIVSNYDGESESTTVDGEFVYGLPIGYESQFTERATISKILDDDEAIDFQFKNKISYTYELADRIDWENSFDIDFDKYNHGDDVTSTGISTGFRYYLANRLTFDTTLSLTKTDGTNGNSVETPDWNTKFFTGVRYRLK</sequence>
<organism evidence="1">
    <name type="scientific">hydrothermal vent metagenome</name>
    <dbReference type="NCBI Taxonomy" id="652676"/>
    <lineage>
        <taxon>unclassified sequences</taxon>
        <taxon>metagenomes</taxon>
        <taxon>ecological metagenomes</taxon>
    </lineage>
</organism>
<gene>
    <name evidence="1" type="ORF">MNB_SV-12-780</name>
</gene>
<accession>A0A1W1BDH4</accession>